<dbReference type="GeneID" id="36512142"/>
<dbReference type="InterPro" id="IPR036388">
    <property type="entry name" value="WH-like_DNA-bd_sf"/>
</dbReference>
<proteinExistence type="predicted"/>
<evidence type="ECO:0000313" key="3">
    <source>
        <dbReference type="EMBL" id="AWB27376.1"/>
    </source>
</evidence>
<dbReference type="KEGG" id="harc:HARCEL1_06505"/>
<dbReference type="CDD" id="cd00090">
    <property type="entry name" value="HTH_ARSR"/>
    <property type="match status" value="1"/>
</dbReference>
<dbReference type="Gene3D" id="1.10.10.10">
    <property type="entry name" value="Winged helix-like DNA-binding domain superfamily/Winged helix DNA-binding domain"/>
    <property type="match status" value="1"/>
</dbReference>
<organism evidence="3 4">
    <name type="scientific">Halococcoides cellulosivorans</name>
    <dbReference type="NCBI Taxonomy" id="1679096"/>
    <lineage>
        <taxon>Archaea</taxon>
        <taxon>Methanobacteriati</taxon>
        <taxon>Methanobacteriota</taxon>
        <taxon>Stenosarchaea group</taxon>
        <taxon>Halobacteria</taxon>
        <taxon>Halobacteriales</taxon>
        <taxon>Haloarculaceae</taxon>
        <taxon>Halococcoides</taxon>
    </lineage>
</organism>
<evidence type="ECO:0000256" key="1">
    <source>
        <dbReference type="SAM" id="Phobius"/>
    </source>
</evidence>
<dbReference type="InterPro" id="IPR001845">
    <property type="entry name" value="HTH_ArsR_DNA-bd_dom"/>
</dbReference>
<accession>A0A2R4X0R8</accession>
<dbReference type="InterPro" id="IPR011991">
    <property type="entry name" value="ArsR-like_HTH"/>
</dbReference>
<evidence type="ECO:0000259" key="2">
    <source>
        <dbReference type="SMART" id="SM00418"/>
    </source>
</evidence>
<dbReference type="EMBL" id="CP028858">
    <property type="protein sequence ID" value="AWB27376.1"/>
    <property type="molecule type" value="Genomic_DNA"/>
</dbReference>
<keyword evidence="1" id="KW-0472">Membrane</keyword>
<protein>
    <submittedName>
        <fullName evidence="3">ArsR family transcriptional regulator</fullName>
    </submittedName>
</protein>
<name>A0A2R4X0R8_9EURY</name>
<dbReference type="GO" id="GO:0003700">
    <property type="term" value="F:DNA-binding transcription factor activity"/>
    <property type="evidence" value="ECO:0007669"/>
    <property type="project" value="InterPro"/>
</dbReference>
<sequence>MGRLLGITHRTETPPDGPRVLDLDSPDGEAAIDALASETARRLLSELYEQPATPPELRDAVETSLQNVHYHLDQLSEAGLVRDGGVSYSEKGTEMTVYEPAGEALLVVAGERSVRDRIRVLVTRMLGSVAVLTVATLAFAVGIDLFGVGGSADYGDGAPESGGDVGLQAQDTASQAASQTTIDPVLAFALGGLVIVLVVGVVWAVRSADVQIRT</sequence>
<evidence type="ECO:0000313" key="4">
    <source>
        <dbReference type="Proteomes" id="UP000244727"/>
    </source>
</evidence>
<keyword evidence="1" id="KW-1133">Transmembrane helix</keyword>
<dbReference type="AlphaFoldDB" id="A0A2R4X0R8"/>
<feature type="transmembrane region" description="Helical" evidence="1">
    <location>
        <begin position="185"/>
        <end position="205"/>
    </location>
</feature>
<gene>
    <name evidence="3" type="ORF">HARCEL1_06505</name>
</gene>
<dbReference type="InterPro" id="IPR036390">
    <property type="entry name" value="WH_DNA-bd_sf"/>
</dbReference>
<keyword evidence="1" id="KW-0812">Transmembrane</keyword>
<feature type="transmembrane region" description="Helical" evidence="1">
    <location>
        <begin position="121"/>
        <end position="143"/>
    </location>
</feature>
<dbReference type="Pfam" id="PF12840">
    <property type="entry name" value="HTH_20"/>
    <property type="match status" value="1"/>
</dbReference>
<dbReference type="Pfam" id="PF24267">
    <property type="entry name" value="HVO_1552_C"/>
    <property type="match status" value="1"/>
</dbReference>
<dbReference type="Proteomes" id="UP000244727">
    <property type="component" value="Chromosome"/>
</dbReference>
<dbReference type="InterPro" id="IPR056525">
    <property type="entry name" value="HVO_1552_C"/>
</dbReference>
<dbReference type="RefSeq" id="WP_108381745.1">
    <property type="nucleotide sequence ID" value="NZ_CP028858.1"/>
</dbReference>
<dbReference type="SMART" id="SM00418">
    <property type="entry name" value="HTH_ARSR"/>
    <property type="match status" value="1"/>
</dbReference>
<reference evidence="3 4" key="1">
    <citation type="submission" date="2018-04" db="EMBL/GenBank/DDBJ databases">
        <title>Halococcoides cellulosivorans gen. nov., sp. nov., an extremely halophilic cellulose-utilizing haloarchaeon from hypersaline lakes.</title>
        <authorList>
            <person name="Sorokin D.Y."/>
            <person name="Toshchakov S.V."/>
            <person name="Samarov N.I."/>
            <person name="Korzhenkov A."/>
            <person name="Kublanov I.V."/>
        </authorList>
    </citation>
    <scope>NUCLEOTIDE SEQUENCE [LARGE SCALE GENOMIC DNA]</scope>
    <source>
        <strain evidence="3 4">HArcel1</strain>
    </source>
</reference>
<feature type="domain" description="HTH arsR-type" evidence="2">
    <location>
        <begin position="30"/>
        <end position="123"/>
    </location>
</feature>
<dbReference type="SUPFAM" id="SSF46785">
    <property type="entry name" value="Winged helix' DNA-binding domain"/>
    <property type="match status" value="1"/>
</dbReference>
<keyword evidence="4" id="KW-1185">Reference proteome</keyword>